<dbReference type="AlphaFoldDB" id="A0A7S7SI30"/>
<dbReference type="Gene3D" id="1.10.10.10">
    <property type="entry name" value="Winged helix-like DNA-binding domain superfamily/Winged helix DNA-binding domain"/>
    <property type="match status" value="1"/>
</dbReference>
<accession>A0A7S7SI30</accession>
<sequence length="411" mass="44228">MRLPHEHLISQNLSAPLMRSINGIGLLNLIREHGPVSRASLAKLSNLSKPTVSSQVETLMQRGWVVELGRGESGSKGGKKPTMLTFNANAGRLFAVEIAAWHVRLAAADLEGNILARLALSIGNDRRAANVISLAKYGLEQLMSGHPCSADQRVISVAAPGRVDVVRGIVLQAGNVFNWQNVAIREELEAAFGTTVFVDNDVRMAALGEVQFGAARGEQDVVLVKLETGLGAAVINRGQLMLGSHWAAGEVAHMLLDHKNTSTDWSVRGYLESIVGADRILAAAQDAGSTAQTALEFLHTARNKTGPERDLFDYIATHLGIAIANLIVVNDPAMVVLQSALLGALEQELRAAVERLVPWETRIEISTIGDEAVLLGTIVAARRQAYEHIARLFENGGQQSTEFGMPVLTER</sequence>
<dbReference type="SUPFAM" id="SSF53067">
    <property type="entry name" value="Actin-like ATPase domain"/>
    <property type="match status" value="1"/>
</dbReference>
<dbReference type="Proteomes" id="UP000593892">
    <property type="component" value="Chromosome"/>
</dbReference>
<dbReference type="CDD" id="cd23763">
    <property type="entry name" value="ASKHA_ATPase_ROK"/>
    <property type="match status" value="1"/>
</dbReference>
<keyword evidence="3" id="KW-1185">Reference proteome</keyword>
<dbReference type="InterPro" id="IPR036390">
    <property type="entry name" value="WH_DNA-bd_sf"/>
</dbReference>
<gene>
    <name evidence="2" type="ORF">IRI77_22715</name>
</gene>
<dbReference type="PANTHER" id="PTHR18964:SF149">
    <property type="entry name" value="BIFUNCTIONAL UDP-N-ACETYLGLUCOSAMINE 2-EPIMERASE_N-ACETYLMANNOSAMINE KINASE"/>
    <property type="match status" value="1"/>
</dbReference>
<dbReference type="EMBL" id="CP063849">
    <property type="protein sequence ID" value="QOY85629.1"/>
    <property type="molecule type" value="Genomic_DNA"/>
</dbReference>
<comment type="similarity">
    <text evidence="1">Belongs to the ROK (NagC/XylR) family.</text>
</comment>
<evidence type="ECO:0000313" key="3">
    <source>
        <dbReference type="Proteomes" id="UP000593892"/>
    </source>
</evidence>
<organism evidence="2 3">
    <name type="scientific">Paludibaculum fermentans</name>
    <dbReference type="NCBI Taxonomy" id="1473598"/>
    <lineage>
        <taxon>Bacteria</taxon>
        <taxon>Pseudomonadati</taxon>
        <taxon>Acidobacteriota</taxon>
        <taxon>Terriglobia</taxon>
        <taxon>Bryobacterales</taxon>
        <taxon>Bryobacteraceae</taxon>
        <taxon>Paludibaculum</taxon>
    </lineage>
</organism>
<dbReference type="Pfam" id="PF00480">
    <property type="entry name" value="ROK"/>
    <property type="match status" value="1"/>
</dbReference>
<evidence type="ECO:0000256" key="1">
    <source>
        <dbReference type="ARBA" id="ARBA00006479"/>
    </source>
</evidence>
<evidence type="ECO:0000313" key="2">
    <source>
        <dbReference type="EMBL" id="QOY85629.1"/>
    </source>
</evidence>
<proteinExistence type="inferred from homology"/>
<dbReference type="RefSeq" id="WP_194447299.1">
    <property type="nucleotide sequence ID" value="NZ_CP063849.1"/>
</dbReference>
<dbReference type="SUPFAM" id="SSF46785">
    <property type="entry name" value="Winged helix' DNA-binding domain"/>
    <property type="match status" value="1"/>
</dbReference>
<dbReference type="PANTHER" id="PTHR18964">
    <property type="entry name" value="ROK (REPRESSOR, ORF, KINASE) FAMILY"/>
    <property type="match status" value="1"/>
</dbReference>
<name>A0A7S7SI30_PALFE</name>
<dbReference type="InterPro" id="IPR043129">
    <property type="entry name" value="ATPase_NBD"/>
</dbReference>
<reference evidence="2 3" key="1">
    <citation type="submission" date="2020-10" db="EMBL/GenBank/DDBJ databases">
        <title>Complete genome sequence of Paludibaculum fermentans P105T, a facultatively anaerobic acidobacterium capable of dissimilatory Fe(III) reduction.</title>
        <authorList>
            <person name="Dedysh S.N."/>
            <person name="Beletsky A.V."/>
            <person name="Kulichevskaya I.S."/>
            <person name="Mardanov A.V."/>
            <person name="Ravin N.V."/>
        </authorList>
    </citation>
    <scope>NUCLEOTIDE SEQUENCE [LARGE SCALE GENOMIC DNA]</scope>
    <source>
        <strain evidence="2 3">P105</strain>
    </source>
</reference>
<dbReference type="Pfam" id="PF13412">
    <property type="entry name" value="HTH_24"/>
    <property type="match status" value="1"/>
</dbReference>
<protein>
    <submittedName>
        <fullName evidence="2">ROK family transcriptional regulator</fullName>
    </submittedName>
</protein>
<dbReference type="KEGG" id="pfer:IRI77_22715"/>
<dbReference type="InterPro" id="IPR000600">
    <property type="entry name" value="ROK"/>
</dbReference>
<dbReference type="InterPro" id="IPR036388">
    <property type="entry name" value="WH-like_DNA-bd_sf"/>
</dbReference>
<dbReference type="Gene3D" id="3.30.420.40">
    <property type="match status" value="2"/>
</dbReference>